<dbReference type="CDD" id="cd23010">
    <property type="entry name" value="PM41-like"/>
    <property type="match status" value="1"/>
</dbReference>
<dbReference type="CDD" id="cd01610">
    <property type="entry name" value="PAP2_like"/>
    <property type="match status" value="1"/>
</dbReference>
<dbReference type="Pfam" id="PF02681">
    <property type="entry name" value="DUF212"/>
    <property type="match status" value="1"/>
</dbReference>
<evidence type="ECO:0000313" key="3">
    <source>
        <dbReference type="EMBL" id="CAN83080.1"/>
    </source>
</evidence>
<feature type="region of interest" description="Disordered" evidence="1">
    <location>
        <begin position="317"/>
        <end position="349"/>
    </location>
</feature>
<sequence>MAVIQRHQLLLLLLLVVDLVVEVEAKDVISSVWDGDDDDYDDGAHFSGLPEKFLCPSLLPKAQTFFYITLRFSHCLSLSRVLIAAGISAAIGQLSKPFTSSLLYSRKFDLGSAIQPGGFPSTHSSAVVAAATSLALERGFSDSIFGMAVVFASLVMYDAQGVRREVGNHAKTINMTLSKTRFHCNDGDDMSTTQPGKPSSNIETSPAPKRTNATLLARSPNRLRQTSSTLMSSGLDTDAEEGSKKVINPLKETVGHTEVEVLAGALLGFFGAQPKEAYTATTYESVGGEENKTKLDLRSREDEGGIKVDKFQDKVEDAAGKGGPVFGAAAQQEEEEGGDKPDLGVTGTA</sequence>
<dbReference type="ExpressionAtlas" id="A5BBY8">
    <property type="expression patterns" value="baseline and differential"/>
</dbReference>
<gene>
    <name evidence="3" type="ORF">VITISV_001327</name>
</gene>
<feature type="compositionally biased region" description="Polar residues" evidence="1">
    <location>
        <begin position="222"/>
        <end position="235"/>
    </location>
</feature>
<feature type="region of interest" description="Disordered" evidence="1">
    <location>
        <begin position="184"/>
        <end position="241"/>
    </location>
</feature>
<name>A5BBY8_VITVI</name>
<dbReference type="AlphaFoldDB" id="A5BBY8"/>
<organism evidence="3">
    <name type="scientific">Vitis vinifera</name>
    <name type="common">Grape</name>
    <dbReference type="NCBI Taxonomy" id="29760"/>
    <lineage>
        <taxon>Eukaryota</taxon>
        <taxon>Viridiplantae</taxon>
        <taxon>Streptophyta</taxon>
        <taxon>Embryophyta</taxon>
        <taxon>Tracheophyta</taxon>
        <taxon>Spermatophyta</taxon>
        <taxon>Magnoliopsida</taxon>
        <taxon>eudicotyledons</taxon>
        <taxon>Gunneridae</taxon>
        <taxon>Pentapetalae</taxon>
        <taxon>rosids</taxon>
        <taxon>Vitales</taxon>
        <taxon>Vitaceae</taxon>
        <taxon>Viteae</taxon>
        <taxon>Vitis</taxon>
    </lineage>
</organism>
<feature type="compositionally biased region" description="Polar residues" evidence="1">
    <location>
        <begin position="190"/>
        <end position="204"/>
    </location>
</feature>
<proteinExistence type="predicted"/>
<accession>A5BBY8</accession>
<dbReference type="InterPro" id="IPR003832">
    <property type="entry name" value="DUF212"/>
</dbReference>
<evidence type="ECO:0008006" key="4">
    <source>
        <dbReference type="Google" id="ProtNLM"/>
    </source>
</evidence>
<dbReference type="PANTHER" id="PTHR31446:SF2">
    <property type="entry name" value="ACID PHOSPHATASE_VANADIUM-DEPENDENT HALOPEROXIDASE-RELATED PROTEIN"/>
    <property type="match status" value="1"/>
</dbReference>
<feature type="signal peptide" evidence="2">
    <location>
        <begin position="1"/>
        <end position="25"/>
    </location>
</feature>
<keyword evidence="2" id="KW-0732">Signal</keyword>
<dbReference type="PANTHER" id="PTHR31446">
    <property type="entry name" value="ACID PHOSPHATASE/VANADIUM-DEPENDENT HALOPEROXIDASE-RELATED PROTEIN"/>
    <property type="match status" value="1"/>
</dbReference>
<feature type="chain" id="PRO_5002679584" description="Acid phosphatase/vanadium-dependent haloperoxidase-related protein" evidence="2">
    <location>
        <begin position="26"/>
        <end position="349"/>
    </location>
</feature>
<evidence type="ECO:0000256" key="2">
    <source>
        <dbReference type="SAM" id="SignalP"/>
    </source>
</evidence>
<dbReference type="EMBL" id="AM454000">
    <property type="protein sequence ID" value="CAN83080.1"/>
    <property type="molecule type" value="Genomic_DNA"/>
</dbReference>
<protein>
    <recommendedName>
        <fullName evidence="4">Acid phosphatase/vanadium-dependent haloperoxidase-related protein</fullName>
    </recommendedName>
</protein>
<evidence type="ECO:0000256" key="1">
    <source>
        <dbReference type="SAM" id="MobiDB-lite"/>
    </source>
</evidence>
<reference evidence="3" key="1">
    <citation type="journal article" date="2007" name="PLoS ONE">
        <title>The first genome sequence of an elite grapevine cultivar (Pinot noir Vitis vinifera L.): coping with a highly heterozygous genome.</title>
        <authorList>
            <person name="Velasco R."/>
            <person name="Zharkikh A."/>
            <person name="Troggio M."/>
            <person name="Cartwright D.A."/>
            <person name="Cestaro A."/>
            <person name="Pruss D."/>
            <person name="Pindo M."/>
            <person name="FitzGerald L.M."/>
            <person name="Vezzulli S."/>
            <person name="Reid J."/>
            <person name="Malacarne G."/>
            <person name="Iliev D."/>
            <person name="Coppola G."/>
            <person name="Wardell B."/>
            <person name="Micheletti D."/>
            <person name="Macalma T."/>
            <person name="Facci M."/>
            <person name="Mitchell J.T."/>
            <person name="Perazzolli M."/>
            <person name="Eldredge G."/>
            <person name="Gatto P."/>
            <person name="Oyzerski R."/>
            <person name="Moretto M."/>
            <person name="Gutin N."/>
            <person name="Stefanini M."/>
            <person name="Chen Y."/>
            <person name="Segala C."/>
            <person name="Davenport C."/>
            <person name="Dematte L."/>
            <person name="Mraz A."/>
            <person name="Battilana J."/>
            <person name="Stormo K."/>
            <person name="Costa F."/>
            <person name="Tao Q."/>
            <person name="Si-Ammour A."/>
            <person name="Harkins T."/>
            <person name="Lackey A."/>
            <person name="Perbost C."/>
            <person name="Taillon B."/>
            <person name="Stella A."/>
            <person name="Solovyev V."/>
            <person name="Fawcett J.A."/>
            <person name="Sterck L."/>
            <person name="Vandepoele K."/>
            <person name="Grando S.M."/>
            <person name="Toppo S."/>
            <person name="Moser C."/>
            <person name="Lanchbury J."/>
            <person name="Bogden R."/>
            <person name="Skolnick M."/>
            <person name="Sgaramella V."/>
            <person name="Bhatnagar S.K."/>
            <person name="Fontana P."/>
            <person name="Gutin A."/>
            <person name="Van de Peer Y."/>
            <person name="Salamini F."/>
            <person name="Viola R."/>
        </authorList>
    </citation>
    <scope>NUCLEOTIDE SEQUENCE</scope>
</reference>